<evidence type="ECO:0000256" key="3">
    <source>
        <dbReference type="ARBA" id="ARBA00022603"/>
    </source>
</evidence>
<sequence length="310" mass="34824">MTASAPSQAPTRPHDEQQYLDLIRTVLDTGAPRPDRTGTGTLSLFAPPNLRFTLADDTLPLLTTKRTFLRGIVEELLWFVQGCTDSTKLSAKGIKIWDGNGSKEFLEKRGLGHRRAGDLGPVYGFQWRHFGAPYEDCDADYAGKGVDQLQQCIRKIKHDPTDRRIILSAWNPADIPQMALPPCHMMCQFYVHLPPAGDPTAKPKLSCLMYQRSADLGLGIPFNIASYALLTHMVAHVTDTVPHELIIQLGDAHVYRDHIDALKTQLEREPRPFPKLRWARKVEGIDDFRSEDFVVEGYDPHPSIAMKMSV</sequence>
<dbReference type="GO" id="GO:0006231">
    <property type="term" value="P:dTMP biosynthetic process"/>
    <property type="evidence" value="ECO:0007669"/>
    <property type="project" value="InterPro"/>
</dbReference>
<dbReference type="PANTHER" id="PTHR11548:SF2">
    <property type="entry name" value="THYMIDYLATE SYNTHASE"/>
    <property type="match status" value="1"/>
</dbReference>
<keyword evidence="5" id="KW-0545">Nucleotide biosynthesis</keyword>
<dbReference type="PANTHER" id="PTHR11548">
    <property type="entry name" value="THYMIDYLATE SYNTHASE 1"/>
    <property type="match status" value="1"/>
</dbReference>
<evidence type="ECO:0000256" key="6">
    <source>
        <dbReference type="ARBA" id="ARBA00047344"/>
    </source>
</evidence>
<name>R7S9P8_TRAVS</name>
<dbReference type="GO" id="GO:0005829">
    <property type="term" value="C:cytosol"/>
    <property type="evidence" value="ECO:0007669"/>
    <property type="project" value="TreeGrafter"/>
</dbReference>
<reference evidence="10" key="1">
    <citation type="journal article" date="2012" name="Science">
        <title>The Paleozoic origin of enzymatic lignin decomposition reconstructed from 31 fungal genomes.</title>
        <authorList>
            <person name="Floudas D."/>
            <person name="Binder M."/>
            <person name="Riley R."/>
            <person name="Barry K."/>
            <person name="Blanchette R.A."/>
            <person name="Henrissat B."/>
            <person name="Martinez A.T."/>
            <person name="Otillar R."/>
            <person name="Spatafora J.W."/>
            <person name="Yadav J.S."/>
            <person name="Aerts A."/>
            <person name="Benoit I."/>
            <person name="Boyd A."/>
            <person name="Carlson A."/>
            <person name="Copeland A."/>
            <person name="Coutinho P.M."/>
            <person name="de Vries R.P."/>
            <person name="Ferreira P."/>
            <person name="Findley K."/>
            <person name="Foster B."/>
            <person name="Gaskell J."/>
            <person name="Glotzer D."/>
            <person name="Gorecki P."/>
            <person name="Heitman J."/>
            <person name="Hesse C."/>
            <person name="Hori C."/>
            <person name="Igarashi K."/>
            <person name="Jurgens J.A."/>
            <person name="Kallen N."/>
            <person name="Kersten P."/>
            <person name="Kohler A."/>
            <person name="Kuees U."/>
            <person name="Kumar T.K.A."/>
            <person name="Kuo A."/>
            <person name="LaButti K."/>
            <person name="Larrondo L.F."/>
            <person name="Lindquist E."/>
            <person name="Ling A."/>
            <person name="Lombard V."/>
            <person name="Lucas S."/>
            <person name="Lundell T."/>
            <person name="Martin R."/>
            <person name="McLaughlin D.J."/>
            <person name="Morgenstern I."/>
            <person name="Morin E."/>
            <person name="Murat C."/>
            <person name="Nagy L.G."/>
            <person name="Nolan M."/>
            <person name="Ohm R.A."/>
            <person name="Patyshakuliyeva A."/>
            <person name="Rokas A."/>
            <person name="Ruiz-Duenas F.J."/>
            <person name="Sabat G."/>
            <person name="Salamov A."/>
            <person name="Samejima M."/>
            <person name="Schmutz J."/>
            <person name="Slot J.C."/>
            <person name="St John F."/>
            <person name="Stenlid J."/>
            <person name="Sun H."/>
            <person name="Sun S."/>
            <person name="Syed K."/>
            <person name="Tsang A."/>
            <person name="Wiebenga A."/>
            <person name="Young D."/>
            <person name="Pisabarro A."/>
            <person name="Eastwood D.C."/>
            <person name="Martin F."/>
            <person name="Cullen D."/>
            <person name="Grigoriev I.V."/>
            <person name="Hibbett D.S."/>
        </authorList>
    </citation>
    <scope>NUCLEOTIDE SEQUENCE [LARGE SCALE GENOMIC DNA]</scope>
    <source>
        <strain evidence="10">FP-101664</strain>
    </source>
</reference>
<dbReference type="PROSITE" id="PS00091">
    <property type="entry name" value="THYMIDYLATE_SYNTHASE"/>
    <property type="match status" value="1"/>
</dbReference>
<evidence type="ECO:0000256" key="4">
    <source>
        <dbReference type="ARBA" id="ARBA00022679"/>
    </source>
</evidence>
<keyword evidence="3" id="KW-0489">Methyltransferase</keyword>
<dbReference type="InterPro" id="IPR045097">
    <property type="entry name" value="Thymidate_synth/dCMP_Mease"/>
</dbReference>
<dbReference type="FunFam" id="3.30.572.10:FF:000013">
    <property type="entry name" value="Thymidylate synthase"/>
    <property type="match status" value="1"/>
</dbReference>
<gene>
    <name evidence="9" type="ORF">TRAVEDRAFT_61593</name>
</gene>
<dbReference type="Proteomes" id="UP000054317">
    <property type="component" value="Unassembled WGS sequence"/>
</dbReference>
<dbReference type="GO" id="GO:0004799">
    <property type="term" value="F:thymidylate synthase activity"/>
    <property type="evidence" value="ECO:0007669"/>
    <property type="project" value="UniProtKB-EC"/>
</dbReference>
<dbReference type="UniPathway" id="UPA00575"/>
<evidence type="ECO:0000259" key="8">
    <source>
        <dbReference type="Pfam" id="PF00303"/>
    </source>
</evidence>
<dbReference type="CDD" id="cd00351">
    <property type="entry name" value="TS_Pyrimidine_HMase"/>
    <property type="match status" value="1"/>
</dbReference>
<dbReference type="NCBIfam" id="TIGR03284">
    <property type="entry name" value="thym_sym"/>
    <property type="match status" value="1"/>
</dbReference>
<accession>R7S9P8</accession>
<feature type="domain" description="Thymidylate synthase/dCMP hydroxymethylase" evidence="8">
    <location>
        <begin position="17"/>
        <end position="310"/>
    </location>
</feature>
<dbReference type="Pfam" id="PF00303">
    <property type="entry name" value="Thymidylat_synt"/>
    <property type="match status" value="1"/>
</dbReference>
<evidence type="ECO:0000256" key="7">
    <source>
        <dbReference type="PROSITE-ProRule" id="PRU10016"/>
    </source>
</evidence>
<dbReference type="InterPro" id="IPR023451">
    <property type="entry name" value="Thymidate_synth/dCMP_Mease_dom"/>
</dbReference>
<evidence type="ECO:0000313" key="9">
    <source>
        <dbReference type="EMBL" id="EIW51659.1"/>
    </source>
</evidence>
<keyword evidence="4" id="KW-0808">Transferase</keyword>
<dbReference type="GeneID" id="19418340"/>
<dbReference type="EMBL" id="JH711799">
    <property type="protein sequence ID" value="EIW51659.1"/>
    <property type="molecule type" value="Genomic_DNA"/>
</dbReference>
<dbReference type="EC" id="2.1.1.45" evidence="2"/>
<dbReference type="InterPro" id="IPR020940">
    <property type="entry name" value="Thymidylate_synthase_AS"/>
</dbReference>
<evidence type="ECO:0000256" key="2">
    <source>
        <dbReference type="ARBA" id="ARBA00011947"/>
    </source>
</evidence>
<protein>
    <recommendedName>
        <fullName evidence="2">thymidylate synthase</fullName>
        <ecNumber evidence="2">2.1.1.45</ecNumber>
    </recommendedName>
</protein>
<feature type="active site" evidence="7">
    <location>
        <position position="183"/>
    </location>
</feature>
<organism evidence="9 10">
    <name type="scientific">Trametes versicolor (strain FP-101664)</name>
    <name type="common">White-rot fungus</name>
    <name type="synonym">Coriolus versicolor</name>
    <dbReference type="NCBI Taxonomy" id="717944"/>
    <lineage>
        <taxon>Eukaryota</taxon>
        <taxon>Fungi</taxon>
        <taxon>Dikarya</taxon>
        <taxon>Basidiomycota</taxon>
        <taxon>Agaricomycotina</taxon>
        <taxon>Agaricomycetes</taxon>
        <taxon>Polyporales</taxon>
        <taxon>Polyporaceae</taxon>
        <taxon>Trametes</taxon>
    </lineage>
</organism>
<dbReference type="Gene3D" id="3.30.572.10">
    <property type="entry name" value="Thymidylate synthase/dCMP hydroxymethylase domain"/>
    <property type="match status" value="1"/>
</dbReference>
<dbReference type="AlphaFoldDB" id="R7S9P8"/>
<dbReference type="HAMAP" id="MF_00008">
    <property type="entry name" value="Thymidy_synth_bact"/>
    <property type="match status" value="1"/>
</dbReference>
<dbReference type="RefSeq" id="XP_008045527.1">
    <property type="nucleotide sequence ID" value="XM_008047336.1"/>
</dbReference>
<dbReference type="GO" id="GO:0005739">
    <property type="term" value="C:mitochondrion"/>
    <property type="evidence" value="ECO:0007669"/>
    <property type="project" value="TreeGrafter"/>
</dbReference>
<dbReference type="OMA" id="AYGRFWR"/>
<dbReference type="SUPFAM" id="SSF55831">
    <property type="entry name" value="Thymidylate synthase/dCMP hydroxymethylase"/>
    <property type="match status" value="1"/>
</dbReference>
<dbReference type="InterPro" id="IPR000398">
    <property type="entry name" value="Thymidylate_synthase"/>
</dbReference>
<evidence type="ECO:0000256" key="1">
    <source>
        <dbReference type="ARBA" id="ARBA00004992"/>
    </source>
</evidence>
<dbReference type="KEGG" id="tvs:TRAVEDRAFT_61593"/>
<proteinExistence type="inferred from homology"/>
<evidence type="ECO:0000256" key="5">
    <source>
        <dbReference type="ARBA" id="ARBA00022727"/>
    </source>
</evidence>
<evidence type="ECO:0000313" key="10">
    <source>
        <dbReference type="Proteomes" id="UP000054317"/>
    </source>
</evidence>
<keyword evidence="10" id="KW-1185">Reference proteome</keyword>
<dbReference type="InterPro" id="IPR036926">
    <property type="entry name" value="Thymidate_synth/dCMP_Mease_sf"/>
</dbReference>
<dbReference type="OrthoDB" id="766at2759"/>
<comment type="catalytic activity">
    <reaction evidence="6">
        <text>dUMP + (6R)-5,10-methylene-5,6,7,8-tetrahydrofolate = 7,8-dihydrofolate + dTMP</text>
        <dbReference type="Rhea" id="RHEA:12104"/>
        <dbReference type="ChEBI" id="CHEBI:15636"/>
        <dbReference type="ChEBI" id="CHEBI:57451"/>
        <dbReference type="ChEBI" id="CHEBI:63528"/>
        <dbReference type="ChEBI" id="CHEBI:246422"/>
        <dbReference type="EC" id="2.1.1.45"/>
    </reaction>
</comment>
<dbReference type="GO" id="GO:0032259">
    <property type="term" value="P:methylation"/>
    <property type="evidence" value="ECO:0007669"/>
    <property type="project" value="UniProtKB-KW"/>
</dbReference>
<comment type="pathway">
    <text evidence="1">Pyrimidine metabolism; dTTP biosynthesis.</text>
</comment>
<dbReference type="GO" id="GO:0006235">
    <property type="term" value="P:dTTP biosynthetic process"/>
    <property type="evidence" value="ECO:0007669"/>
    <property type="project" value="UniProtKB-UniPathway"/>
</dbReference>
<dbReference type="PRINTS" id="PR00108">
    <property type="entry name" value="THYMDSNTHASE"/>
</dbReference>